<sequence length="166" mass="17866">MGNCFALCKPASRIHSCTGAVPCKDRGIVQIMKMDGKIVEFAAPILVKNALVQFSGLKVGLSKEASQYLPSDYELKLGNMYHFLPSSGACAVQNLGLAEGETSATRIEKEQGGSVKRIKVVITKQQLQDLLAKQVLIEDVLGGETCCYSGNARLESIPEGNELCLM</sequence>
<keyword evidence="2" id="KW-1185">Reference proteome</keyword>
<proteinExistence type="predicted"/>
<reference evidence="1" key="1">
    <citation type="submission" date="2022-12" db="EMBL/GenBank/DDBJ databases">
        <title>Draft genome assemblies for two species of Escallonia (Escalloniales).</title>
        <authorList>
            <person name="Chanderbali A."/>
            <person name="Dervinis C."/>
            <person name="Anghel I."/>
            <person name="Soltis D."/>
            <person name="Soltis P."/>
            <person name="Zapata F."/>
        </authorList>
    </citation>
    <scope>NUCLEOTIDE SEQUENCE</scope>
    <source>
        <strain evidence="1">UCBG64.0493</strain>
        <tissue evidence="1">Leaf</tissue>
    </source>
</reference>
<dbReference type="PANTHER" id="PTHR33148:SF2">
    <property type="entry name" value="DUF4228 DOMAIN-CONTAINING PROTEIN"/>
    <property type="match status" value="1"/>
</dbReference>
<evidence type="ECO:0000313" key="2">
    <source>
        <dbReference type="Proteomes" id="UP001188597"/>
    </source>
</evidence>
<gene>
    <name evidence="1" type="ORF">RJ639_001783</name>
</gene>
<dbReference type="AlphaFoldDB" id="A0AA88X8N9"/>
<comment type="caution">
    <text evidence="1">The sequence shown here is derived from an EMBL/GenBank/DDBJ whole genome shotgun (WGS) entry which is preliminary data.</text>
</comment>
<protein>
    <submittedName>
        <fullName evidence="1">Uncharacterized protein</fullName>
    </submittedName>
</protein>
<dbReference type="InterPro" id="IPR025322">
    <property type="entry name" value="PADRE_dom"/>
</dbReference>
<organism evidence="1 2">
    <name type="scientific">Escallonia herrerae</name>
    <dbReference type="NCBI Taxonomy" id="1293975"/>
    <lineage>
        <taxon>Eukaryota</taxon>
        <taxon>Viridiplantae</taxon>
        <taxon>Streptophyta</taxon>
        <taxon>Embryophyta</taxon>
        <taxon>Tracheophyta</taxon>
        <taxon>Spermatophyta</taxon>
        <taxon>Magnoliopsida</taxon>
        <taxon>eudicotyledons</taxon>
        <taxon>Gunneridae</taxon>
        <taxon>Pentapetalae</taxon>
        <taxon>asterids</taxon>
        <taxon>campanulids</taxon>
        <taxon>Escalloniales</taxon>
        <taxon>Escalloniaceae</taxon>
        <taxon>Escallonia</taxon>
    </lineage>
</organism>
<name>A0AA88X8N9_9ASTE</name>
<dbReference type="Proteomes" id="UP001188597">
    <property type="component" value="Unassembled WGS sequence"/>
</dbReference>
<dbReference type="PANTHER" id="PTHR33148">
    <property type="entry name" value="PLASTID MOVEMENT IMPAIRED PROTEIN-RELATED"/>
    <property type="match status" value="1"/>
</dbReference>
<dbReference type="EMBL" id="JAVXUP010000024">
    <property type="protein sequence ID" value="KAK3042081.1"/>
    <property type="molecule type" value="Genomic_DNA"/>
</dbReference>
<accession>A0AA88X8N9</accession>
<evidence type="ECO:0000313" key="1">
    <source>
        <dbReference type="EMBL" id="KAK3042081.1"/>
    </source>
</evidence>
<dbReference type="Pfam" id="PF14009">
    <property type="entry name" value="PADRE"/>
    <property type="match status" value="1"/>
</dbReference>